<gene>
    <name evidence="1" type="ORF">SAMN05444392_101109</name>
</gene>
<dbReference type="RefSeq" id="WP_073150294.1">
    <property type="nucleotide sequence ID" value="NZ_FQVL01000001.1"/>
</dbReference>
<evidence type="ECO:0000313" key="2">
    <source>
        <dbReference type="Proteomes" id="UP000184476"/>
    </source>
</evidence>
<dbReference type="Proteomes" id="UP000184476">
    <property type="component" value="Unassembled WGS sequence"/>
</dbReference>
<name>A0A1M4SRZ9_9BACL</name>
<evidence type="ECO:0000313" key="1">
    <source>
        <dbReference type="EMBL" id="SHE34966.1"/>
    </source>
</evidence>
<reference evidence="1 2" key="1">
    <citation type="submission" date="2016-11" db="EMBL/GenBank/DDBJ databases">
        <authorList>
            <person name="Jaros S."/>
            <person name="Januszkiewicz K."/>
            <person name="Wedrychowicz H."/>
        </authorList>
    </citation>
    <scope>NUCLEOTIDE SEQUENCE [LARGE SCALE GENOMIC DNA]</scope>
    <source>
        <strain evidence="1 2">DSM 44666</strain>
    </source>
</reference>
<dbReference type="OrthoDB" id="2604891at2"/>
<accession>A0A1M4SRZ9</accession>
<dbReference type="EMBL" id="FQVL01000001">
    <property type="protein sequence ID" value="SHE34966.1"/>
    <property type="molecule type" value="Genomic_DNA"/>
</dbReference>
<sequence>MKRYYFMGFVLVVFGLYLSACNFLENKPAQEWFEYKGKKYHYTELSVSSKHLGRQLGTIKIDGVMNKLMEVKGLNSNEWIAIQMESQSTVSIFVYIPTSHKSIQNEIEKKIKPDQFIIKKENFSNPIAPIETITDPQLIYMLLQSKKQKILNINLEEQSNSTYNLYFTSKKLPPYAYRELTYIQSGNQGFVQTDYQRYFKLPSPLIYSNNMK</sequence>
<dbReference type="AlphaFoldDB" id="A0A1M4SRZ9"/>
<organism evidence="1 2">
    <name type="scientific">Seinonella peptonophila</name>
    <dbReference type="NCBI Taxonomy" id="112248"/>
    <lineage>
        <taxon>Bacteria</taxon>
        <taxon>Bacillati</taxon>
        <taxon>Bacillota</taxon>
        <taxon>Bacilli</taxon>
        <taxon>Bacillales</taxon>
        <taxon>Thermoactinomycetaceae</taxon>
        <taxon>Seinonella</taxon>
    </lineage>
</organism>
<protein>
    <submittedName>
        <fullName evidence="1">Uncharacterized protein</fullName>
    </submittedName>
</protein>
<proteinExistence type="predicted"/>
<keyword evidence="2" id="KW-1185">Reference proteome</keyword>